<dbReference type="Pfam" id="PF13560">
    <property type="entry name" value="HTH_31"/>
    <property type="match status" value="1"/>
</dbReference>
<comment type="caution">
    <text evidence="3">The sequence shown here is derived from an EMBL/GenBank/DDBJ whole genome shotgun (WGS) entry which is preliminary data.</text>
</comment>
<dbReference type="SUPFAM" id="SSF47413">
    <property type="entry name" value="lambda repressor-like DNA-binding domains"/>
    <property type="match status" value="1"/>
</dbReference>
<evidence type="ECO:0000256" key="1">
    <source>
        <dbReference type="SAM" id="Phobius"/>
    </source>
</evidence>
<dbReference type="AlphaFoldDB" id="A0A150WDI3"/>
<proteinExistence type="predicted"/>
<dbReference type="Gene3D" id="1.10.260.40">
    <property type="entry name" value="lambda repressor-like DNA-binding domains"/>
    <property type="match status" value="1"/>
</dbReference>
<keyword evidence="1" id="KW-0812">Transmembrane</keyword>
<dbReference type="GO" id="GO:0003677">
    <property type="term" value="F:DNA binding"/>
    <property type="evidence" value="ECO:0007669"/>
    <property type="project" value="InterPro"/>
</dbReference>
<name>A0A150WDI3_BDEBC</name>
<dbReference type="PROSITE" id="PS50943">
    <property type="entry name" value="HTH_CROC1"/>
    <property type="match status" value="1"/>
</dbReference>
<reference evidence="3 4" key="1">
    <citation type="submission" date="2016-03" db="EMBL/GenBank/DDBJ databases">
        <authorList>
            <person name="Ploux O."/>
        </authorList>
    </citation>
    <scope>NUCLEOTIDE SEQUENCE [LARGE SCALE GENOMIC DNA]</scope>
    <source>
        <strain evidence="3 4">R0</strain>
    </source>
</reference>
<dbReference type="EMBL" id="LUKE01000008">
    <property type="protein sequence ID" value="KYG60950.1"/>
    <property type="molecule type" value="Genomic_DNA"/>
</dbReference>
<evidence type="ECO:0000313" key="4">
    <source>
        <dbReference type="Proteomes" id="UP000075320"/>
    </source>
</evidence>
<evidence type="ECO:0000259" key="2">
    <source>
        <dbReference type="PROSITE" id="PS50943"/>
    </source>
</evidence>
<sequence length="166" mass="18831">MPGEEQTLIRQILKWISYIIIILVFVFVPLIGVQYENGRQPGGYIERSDGTLEFLQVLEVNKHMTTKKFVGIETLASEFGPMTLGLLIRSLREAQEISQQQLAQKLKISRAHLCDIEKGRRLVSPERAGKFAKIIKAPESTMIQLALQDLLRAAKLPYQVELKKVS</sequence>
<keyword evidence="4" id="KW-1185">Reference proteome</keyword>
<protein>
    <recommendedName>
        <fullName evidence="2">HTH cro/C1-type domain-containing protein</fullName>
    </recommendedName>
</protein>
<organism evidence="3 4">
    <name type="scientific">Bdellovibrio bacteriovorus</name>
    <dbReference type="NCBI Taxonomy" id="959"/>
    <lineage>
        <taxon>Bacteria</taxon>
        <taxon>Pseudomonadati</taxon>
        <taxon>Bdellovibrionota</taxon>
        <taxon>Bdellovibrionia</taxon>
        <taxon>Bdellovibrionales</taxon>
        <taxon>Pseudobdellovibrionaceae</taxon>
        <taxon>Bdellovibrio</taxon>
    </lineage>
</organism>
<accession>A0A150WDI3</accession>
<evidence type="ECO:0000313" key="3">
    <source>
        <dbReference type="EMBL" id="KYG60950.1"/>
    </source>
</evidence>
<dbReference type="InterPro" id="IPR010982">
    <property type="entry name" value="Lambda_DNA-bd_dom_sf"/>
</dbReference>
<dbReference type="Proteomes" id="UP000075320">
    <property type="component" value="Unassembled WGS sequence"/>
</dbReference>
<dbReference type="InterPro" id="IPR001387">
    <property type="entry name" value="Cro/C1-type_HTH"/>
</dbReference>
<dbReference type="SMART" id="SM00530">
    <property type="entry name" value="HTH_XRE"/>
    <property type="match status" value="1"/>
</dbReference>
<keyword evidence="1" id="KW-0472">Membrane</keyword>
<dbReference type="CDD" id="cd00093">
    <property type="entry name" value="HTH_XRE"/>
    <property type="match status" value="1"/>
</dbReference>
<feature type="domain" description="HTH cro/C1-type" evidence="2">
    <location>
        <begin position="88"/>
        <end position="142"/>
    </location>
</feature>
<feature type="transmembrane region" description="Helical" evidence="1">
    <location>
        <begin position="12"/>
        <end position="32"/>
    </location>
</feature>
<keyword evidence="1" id="KW-1133">Transmembrane helix</keyword>
<gene>
    <name evidence="3" type="ORF">AZI86_18710</name>
</gene>